<organism evidence="1 2">
    <name type="scientific">Almyronema epifaneia S1</name>
    <dbReference type="NCBI Taxonomy" id="2991925"/>
    <lineage>
        <taxon>Bacteria</taxon>
        <taxon>Bacillati</taxon>
        <taxon>Cyanobacteriota</taxon>
        <taxon>Cyanophyceae</taxon>
        <taxon>Nodosilineales</taxon>
        <taxon>Nodosilineaceae</taxon>
        <taxon>Almyronema</taxon>
        <taxon>Almyronema epifaneia</taxon>
    </lineage>
</organism>
<sequence>MFDVGFWISGSAEPDAYLEWEPLWLMGKTEEEIYNRRLREKVLVETDLFYQPQFKNALG</sequence>
<protein>
    <submittedName>
        <fullName evidence="1">Uncharacterized protein</fullName>
    </submittedName>
</protein>
<dbReference type="Proteomes" id="UP001600165">
    <property type="component" value="Unassembled WGS sequence"/>
</dbReference>
<name>A0ABW6IKQ9_9CYAN</name>
<dbReference type="EMBL" id="JBHZOL010000115">
    <property type="protein sequence ID" value="MFE4108569.1"/>
    <property type="molecule type" value="Genomic_DNA"/>
</dbReference>
<accession>A0ABW6IKQ9</accession>
<comment type="caution">
    <text evidence="1">The sequence shown here is derived from an EMBL/GenBank/DDBJ whole genome shotgun (WGS) entry which is preliminary data.</text>
</comment>
<keyword evidence="2" id="KW-1185">Reference proteome</keyword>
<proteinExistence type="predicted"/>
<evidence type="ECO:0000313" key="2">
    <source>
        <dbReference type="Proteomes" id="UP001600165"/>
    </source>
</evidence>
<evidence type="ECO:0000313" key="1">
    <source>
        <dbReference type="EMBL" id="MFE4108569.1"/>
    </source>
</evidence>
<dbReference type="RefSeq" id="WP_377968198.1">
    <property type="nucleotide sequence ID" value="NZ_JBHZOL010000115.1"/>
</dbReference>
<reference evidence="1 2" key="1">
    <citation type="submission" date="2024-10" db="EMBL/GenBank/DDBJ databases">
        <authorList>
            <person name="Ratan Roy A."/>
            <person name="Morales Sandoval P.H."/>
            <person name="De Los Santos Villalobos S."/>
            <person name="Chakraborty S."/>
            <person name="Mukherjee J."/>
        </authorList>
    </citation>
    <scope>NUCLEOTIDE SEQUENCE [LARGE SCALE GENOMIC DNA]</scope>
    <source>
        <strain evidence="1 2">S1</strain>
    </source>
</reference>
<gene>
    <name evidence="1" type="ORF">ACFVKH_20010</name>
</gene>